<evidence type="ECO:0000259" key="7">
    <source>
        <dbReference type="PROSITE" id="PS51515"/>
    </source>
</evidence>
<dbReference type="GO" id="GO:0032259">
    <property type="term" value="P:methylation"/>
    <property type="evidence" value="ECO:0007669"/>
    <property type="project" value="UniProtKB-KW"/>
</dbReference>
<dbReference type="EMBL" id="JH598301">
    <property type="status" value="NOT_ANNOTATED_CDS"/>
    <property type="molecule type" value="Genomic_DNA"/>
</dbReference>
<dbReference type="Pfam" id="PF06859">
    <property type="entry name" value="Bin3"/>
    <property type="match status" value="1"/>
</dbReference>
<evidence type="ECO:0000313" key="8">
    <source>
        <dbReference type="EnsemblProtists" id="HpaP806313"/>
    </source>
</evidence>
<evidence type="ECO:0000256" key="3">
    <source>
        <dbReference type="ARBA" id="ARBA00022679"/>
    </source>
</evidence>
<dbReference type="EC" id="2.1.1.-" evidence="6"/>
<dbReference type="PANTHER" id="PTHR12315">
    <property type="entry name" value="BICOID-INTERACTING PROTEIN RELATED"/>
    <property type="match status" value="1"/>
</dbReference>
<feature type="domain" description="Bin3-type SAM" evidence="7">
    <location>
        <begin position="60"/>
        <end position="344"/>
    </location>
</feature>
<dbReference type="InterPro" id="IPR039772">
    <property type="entry name" value="Bin3-like"/>
</dbReference>
<dbReference type="SUPFAM" id="SSF53335">
    <property type="entry name" value="S-adenosyl-L-methionine-dependent methyltransferases"/>
    <property type="match status" value="1"/>
</dbReference>
<dbReference type="OMA" id="KWIHLFH"/>
<dbReference type="CDD" id="cd02440">
    <property type="entry name" value="AdoMet_MTases"/>
    <property type="match status" value="1"/>
</dbReference>
<dbReference type="GO" id="GO:0017069">
    <property type="term" value="F:snRNA binding"/>
    <property type="evidence" value="ECO:0007669"/>
    <property type="project" value="TreeGrafter"/>
</dbReference>
<evidence type="ECO:0000256" key="5">
    <source>
        <dbReference type="PROSITE-ProRule" id="PRU00848"/>
    </source>
</evidence>
<evidence type="ECO:0000313" key="9">
    <source>
        <dbReference type="Proteomes" id="UP000011713"/>
    </source>
</evidence>
<dbReference type="PANTHER" id="PTHR12315:SF0">
    <property type="entry name" value="7SK SNRNA METHYLPHOSPHATE CAPPING ENZYME"/>
    <property type="match status" value="1"/>
</dbReference>
<dbReference type="GO" id="GO:0008173">
    <property type="term" value="F:RNA methyltransferase activity"/>
    <property type="evidence" value="ECO:0007669"/>
    <property type="project" value="UniProtKB-UniRule"/>
</dbReference>
<accession>M4BIT6</accession>
<dbReference type="GO" id="GO:0008171">
    <property type="term" value="F:O-methyltransferase activity"/>
    <property type="evidence" value="ECO:0007669"/>
    <property type="project" value="UniProtKB-UniRule"/>
</dbReference>
<keyword evidence="2 6" id="KW-0489">Methyltransferase</keyword>
<evidence type="ECO:0000256" key="2">
    <source>
        <dbReference type="ARBA" id="ARBA00022603"/>
    </source>
</evidence>
<dbReference type="InterPro" id="IPR029063">
    <property type="entry name" value="SAM-dependent_MTases_sf"/>
</dbReference>
<evidence type="ECO:0000256" key="6">
    <source>
        <dbReference type="RuleBase" id="RU367087"/>
    </source>
</evidence>
<keyword evidence="3 6" id="KW-0808">Transferase</keyword>
<dbReference type="HOGENOM" id="CLU_004729_2_0_1"/>
<keyword evidence="9" id="KW-1185">Reference proteome</keyword>
<dbReference type="eggNOG" id="KOG2899">
    <property type="taxonomic scope" value="Eukaryota"/>
</dbReference>
<keyword evidence="4 5" id="KW-0949">S-adenosyl-L-methionine</keyword>
<dbReference type="STRING" id="559515.M4BIT6"/>
<comment type="similarity">
    <text evidence="1 6">Belongs to the methyltransferase superfamily.</text>
</comment>
<organism evidence="8 9">
    <name type="scientific">Hyaloperonospora arabidopsidis (strain Emoy2)</name>
    <name type="common">Downy mildew agent</name>
    <name type="synonym">Peronospora arabidopsidis</name>
    <dbReference type="NCBI Taxonomy" id="559515"/>
    <lineage>
        <taxon>Eukaryota</taxon>
        <taxon>Sar</taxon>
        <taxon>Stramenopiles</taxon>
        <taxon>Oomycota</taxon>
        <taxon>Peronosporomycetes</taxon>
        <taxon>Peronosporales</taxon>
        <taxon>Peronosporaceae</taxon>
        <taxon>Hyaloperonospora</taxon>
    </lineage>
</organism>
<reference evidence="9" key="1">
    <citation type="journal article" date="2010" name="Science">
        <title>Signatures of adaptation to obligate biotrophy in the Hyaloperonospora arabidopsidis genome.</title>
        <authorList>
            <person name="Baxter L."/>
            <person name="Tripathy S."/>
            <person name="Ishaque N."/>
            <person name="Boot N."/>
            <person name="Cabral A."/>
            <person name="Kemen E."/>
            <person name="Thines M."/>
            <person name="Ah-Fong A."/>
            <person name="Anderson R."/>
            <person name="Badejoko W."/>
            <person name="Bittner-Eddy P."/>
            <person name="Boore J.L."/>
            <person name="Chibucos M.C."/>
            <person name="Coates M."/>
            <person name="Dehal P."/>
            <person name="Delehaunty K."/>
            <person name="Dong S."/>
            <person name="Downton P."/>
            <person name="Dumas B."/>
            <person name="Fabro G."/>
            <person name="Fronick C."/>
            <person name="Fuerstenberg S.I."/>
            <person name="Fulton L."/>
            <person name="Gaulin E."/>
            <person name="Govers F."/>
            <person name="Hughes L."/>
            <person name="Humphray S."/>
            <person name="Jiang R.H."/>
            <person name="Judelson H."/>
            <person name="Kamoun S."/>
            <person name="Kyung K."/>
            <person name="Meijer H."/>
            <person name="Minx P."/>
            <person name="Morris P."/>
            <person name="Nelson J."/>
            <person name="Phuntumart V."/>
            <person name="Qutob D."/>
            <person name="Rehmany A."/>
            <person name="Rougon-Cardoso A."/>
            <person name="Ryden P."/>
            <person name="Torto-Alalibo T."/>
            <person name="Studholme D."/>
            <person name="Wang Y."/>
            <person name="Win J."/>
            <person name="Wood J."/>
            <person name="Clifton S.W."/>
            <person name="Rogers J."/>
            <person name="Van den Ackerveken G."/>
            <person name="Jones J.D."/>
            <person name="McDowell J.M."/>
            <person name="Beynon J."/>
            <person name="Tyler B.M."/>
        </authorList>
    </citation>
    <scope>NUCLEOTIDE SEQUENCE [LARGE SCALE GENOMIC DNA]</scope>
    <source>
        <strain evidence="9">Emoy2</strain>
    </source>
</reference>
<dbReference type="InParanoid" id="M4BIT6"/>
<dbReference type="Gene3D" id="3.40.50.150">
    <property type="entry name" value="Vaccinia Virus protein VP39"/>
    <property type="match status" value="1"/>
</dbReference>
<dbReference type="VEuPathDB" id="FungiDB:HpaG806313"/>
<dbReference type="EnsemblProtists" id="HpaT806313">
    <property type="protein sequence ID" value="HpaP806313"/>
    <property type="gene ID" value="HpaG806313"/>
</dbReference>
<dbReference type="AlphaFoldDB" id="M4BIT6"/>
<sequence>MDQNPAKSKRMVDVEPIARAPRLKRQHVEEKLPKQQRVGNFRSYYTYRLGQKHQGELEQDPRLFALNKKWFEGKRGLDIGCNSGEFTITIAKRLAPSYLLGVDVDPQLISRARGHLKDILRQEQIERAFSEIPAAQYIEPKSEHGEIETVTGDSGEAASDVVEAKQEITTEKDTCMKMKDEDVFTNSMPLSFRFWKPSVQGQGTASRAIGKAAVGSVFPMNVIFKREDIVLDTHAGKDYDFITCVTKWIHLFHGDEGVQKVFAKIYELLAPGGHLILEPQPWKSYHKRKFTSDVTAANYPKIQLRPKDFPKYLVDIVGFRSCELLEVCQTSSNGFRRPVYVAQK</sequence>
<evidence type="ECO:0000256" key="1">
    <source>
        <dbReference type="ARBA" id="ARBA00008361"/>
    </source>
</evidence>
<evidence type="ECO:0000256" key="4">
    <source>
        <dbReference type="ARBA" id="ARBA00022691"/>
    </source>
</evidence>
<proteinExistence type="inferred from homology"/>
<protein>
    <recommendedName>
        <fullName evidence="6">RNA methyltransferase</fullName>
        <ecNumber evidence="6">2.1.1.-</ecNumber>
    </recommendedName>
</protein>
<dbReference type="GO" id="GO:0040031">
    <property type="term" value="P:snRNA modification"/>
    <property type="evidence" value="ECO:0007669"/>
    <property type="project" value="TreeGrafter"/>
</dbReference>
<dbReference type="PROSITE" id="PS51515">
    <property type="entry name" value="BIN3_SAM"/>
    <property type="match status" value="1"/>
</dbReference>
<dbReference type="InterPro" id="IPR010675">
    <property type="entry name" value="Bin3_C"/>
</dbReference>
<name>M4BIT6_HYAAE</name>
<dbReference type="InterPro" id="IPR024160">
    <property type="entry name" value="BIN3_SAM-bd_dom"/>
</dbReference>
<dbReference type="Proteomes" id="UP000011713">
    <property type="component" value="Unassembled WGS sequence"/>
</dbReference>
<reference evidence="8" key="2">
    <citation type="submission" date="2015-06" db="UniProtKB">
        <authorList>
            <consortium name="EnsemblProtists"/>
        </authorList>
    </citation>
    <scope>IDENTIFICATION</scope>
    <source>
        <strain evidence="8">Emoy2</strain>
    </source>
</reference>